<dbReference type="AlphaFoldDB" id="A0A3R8U495"/>
<keyword evidence="4" id="KW-0676">Redox-active center</keyword>
<keyword evidence="3" id="KW-1015">Disulfide bond</keyword>
<dbReference type="PROSITE" id="PS00194">
    <property type="entry name" value="THIOREDOXIN_1"/>
    <property type="match status" value="1"/>
</dbReference>
<dbReference type="InterPro" id="IPR013740">
    <property type="entry name" value="Redoxin"/>
</dbReference>
<organism evidence="7 8">
    <name type="scientific">Aquabacterium soli</name>
    <dbReference type="NCBI Taxonomy" id="2493092"/>
    <lineage>
        <taxon>Bacteria</taxon>
        <taxon>Pseudomonadati</taxon>
        <taxon>Pseudomonadota</taxon>
        <taxon>Betaproteobacteria</taxon>
        <taxon>Burkholderiales</taxon>
        <taxon>Aquabacterium</taxon>
    </lineage>
</organism>
<dbReference type="Gene3D" id="3.40.30.10">
    <property type="entry name" value="Glutaredoxin"/>
    <property type="match status" value="1"/>
</dbReference>
<evidence type="ECO:0000256" key="3">
    <source>
        <dbReference type="ARBA" id="ARBA00023157"/>
    </source>
</evidence>
<keyword evidence="8" id="KW-1185">Reference proteome</keyword>
<feature type="transmembrane region" description="Helical" evidence="5">
    <location>
        <begin position="20"/>
        <end position="38"/>
    </location>
</feature>
<dbReference type="InterPro" id="IPR050553">
    <property type="entry name" value="Thioredoxin_ResA/DsbE_sf"/>
</dbReference>
<dbReference type="InterPro" id="IPR036249">
    <property type="entry name" value="Thioredoxin-like_sf"/>
</dbReference>
<reference evidence="7 8" key="1">
    <citation type="submission" date="2018-12" db="EMBL/GenBank/DDBJ databases">
        <title>The whole draft genome of Aquabacterium sp. SJQ9.</title>
        <authorList>
            <person name="Sun L."/>
            <person name="Gao X."/>
            <person name="Chen W."/>
            <person name="Huang K."/>
        </authorList>
    </citation>
    <scope>NUCLEOTIDE SEQUENCE [LARGE SCALE GENOMIC DNA]</scope>
    <source>
        <strain evidence="7 8">SJQ9</strain>
    </source>
</reference>
<dbReference type="PANTHER" id="PTHR42852">
    <property type="entry name" value="THIOL:DISULFIDE INTERCHANGE PROTEIN DSBE"/>
    <property type="match status" value="1"/>
</dbReference>
<dbReference type="InterPro" id="IPR006311">
    <property type="entry name" value="TAT_signal"/>
</dbReference>
<dbReference type="Proteomes" id="UP000269265">
    <property type="component" value="Unassembled WGS sequence"/>
</dbReference>
<comment type="subcellular location">
    <subcellularLocation>
        <location evidence="1">Cell envelope</location>
    </subcellularLocation>
</comment>
<dbReference type="PANTHER" id="PTHR42852:SF6">
    <property type="entry name" value="THIOL:DISULFIDE INTERCHANGE PROTEIN DSBE"/>
    <property type="match status" value="1"/>
</dbReference>
<gene>
    <name evidence="7" type="ORF">EIP75_10935</name>
</gene>
<proteinExistence type="predicted"/>
<dbReference type="SUPFAM" id="SSF52833">
    <property type="entry name" value="Thioredoxin-like"/>
    <property type="match status" value="1"/>
</dbReference>
<dbReference type="GO" id="GO:0030313">
    <property type="term" value="C:cell envelope"/>
    <property type="evidence" value="ECO:0007669"/>
    <property type="project" value="UniProtKB-SubCell"/>
</dbReference>
<dbReference type="CDD" id="cd02966">
    <property type="entry name" value="TlpA_like_family"/>
    <property type="match status" value="1"/>
</dbReference>
<feature type="domain" description="Thioredoxin" evidence="6">
    <location>
        <begin position="48"/>
        <end position="192"/>
    </location>
</feature>
<name>A0A3R8U495_9BURK</name>
<evidence type="ECO:0000256" key="2">
    <source>
        <dbReference type="ARBA" id="ARBA00022748"/>
    </source>
</evidence>
<evidence type="ECO:0000313" key="7">
    <source>
        <dbReference type="EMBL" id="RRS04394.1"/>
    </source>
</evidence>
<sequence>MENPSTPSAAPPASPSRRLWVAGGMAALAGLGGGLWWARHREGADSANAPGDPLPADFWSQQFDTVDGPPLKLASFQGKPLVVNFWATWCPPCVKEMPDLDRFHQAHNVRGWHVIGLAIDSATPVKGFLGRTPVHFPIGLAGFGGTELAQALGNGAGALPFTVVIDAQGRIRQRKMGPTHADELSGWAREFG</sequence>
<keyword evidence="2" id="KW-0201">Cytochrome c-type biogenesis</keyword>
<evidence type="ECO:0000313" key="8">
    <source>
        <dbReference type="Proteomes" id="UP000269265"/>
    </source>
</evidence>
<accession>A0A3R8U495</accession>
<protein>
    <submittedName>
        <fullName evidence="7">TlpA family protein disulfide reductase</fullName>
    </submittedName>
</protein>
<keyword evidence="5" id="KW-1133">Transmembrane helix</keyword>
<keyword evidence="5" id="KW-0812">Transmembrane</keyword>
<comment type="caution">
    <text evidence="7">The sequence shown here is derived from an EMBL/GenBank/DDBJ whole genome shotgun (WGS) entry which is preliminary data.</text>
</comment>
<dbReference type="InterPro" id="IPR013766">
    <property type="entry name" value="Thioredoxin_domain"/>
</dbReference>
<dbReference type="OrthoDB" id="9811352at2"/>
<dbReference type="GO" id="GO:0015036">
    <property type="term" value="F:disulfide oxidoreductase activity"/>
    <property type="evidence" value="ECO:0007669"/>
    <property type="project" value="UniProtKB-ARBA"/>
</dbReference>
<evidence type="ECO:0000259" key="6">
    <source>
        <dbReference type="PROSITE" id="PS51352"/>
    </source>
</evidence>
<evidence type="ECO:0000256" key="5">
    <source>
        <dbReference type="SAM" id="Phobius"/>
    </source>
</evidence>
<dbReference type="InterPro" id="IPR017937">
    <property type="entry name" value="Thioredoxin_CS"/>
</dbReference>
<dbReference type="EMBL" id="RSED01000007">
    <property type="protein sequence ID" value="RRS04394.1"/>
    <property type="molecule type" value="Genomic_DNA"/>
</dbReference>
<dbReference type="PROSITE" id="PS51318">
    <property type="entry name" value="TAT"/>
    <property type="match status" value="1"/>
</dbReference>
<dbReference type="PROSITE" id="PS51352">
    <property type="entry name" value="THIOREDOXIN_2"/>
    <property type="match status" value="1"/>
</dbReference>
<evidence type="ECO:0000256" key="1">
    <source>
        <dbReference type="ARBA" id="ARBA00004196"/>
    </source>
</evidence>
<evidence type="ECO:0000256" key="4">
    <source>
        <dbReference type="ARBA" id="ARBA00023284"/>
    </source>
</evidence>
<keyword evidence="5" id="KW-0472">Membrane</keyword>
<dbReference type="Pfam" id="PF08534">
    <property type="entry name" value="Redoxin"/>
    <property type="match status" value="1"/>
</dbReference>
<dbReference type="GO" id="GO:0017004">
    <property type="term" value="P:cytochrome complex assembly"/>
    <property type="evidence" value="ECO:0007669"/>
    <property type="project" value="UniProtKB-KW"/>
</dbReference>